<keyword evidence="3" id="KW-0349">Heme</keyword>
<accession>T1EVE6</accession>
<dbReference type="OrthoDB" id="260519at2759"/>
<evidence type="ECO:0000313" key="16">
    <source>
        <dbReference type="EnsemblMetazoa" id="HelroP164427"/>
    </source>
</evidence>
<sequence length="113" mass="12866">MNIEIDRKECIEWKEIYPDQLLRHNDPTKSLWVAIGGYVYDVTDFCKKHPGGEEILYENAGKEVTMLFKDVGHSIVALQILEGLKIGQLVKSNNIIAIGNIEIKTLDGFCRFL</sequence>
<evidence type="ECO:0000256" key="11">
    <source>
        <dbReference type="ARBA" id="ARBA00037877"/>
    </source>
</evidence>
<evidence type="ECO:0000259" key="14">
    <source>
        <dbReference type="PROSITE" id="PS50255"/>
    </source>
</evidence>
<keyword evidence="5" id="KW-0479">Metal-binding</keyword>
<dbReference type="InterPro" id="IPR036400">
    <property type="entry name" value="Cyt_B5-like_heme/steroid_sf"/>
</dbReference>
<dbReference type="GO" id="GO:0016020">
    <property type="term" value="C:membrane"/>
    <property type="evidence" value="ECO:0000318"/>
    <property type="project" value="GO_Central"/>
</dbReference>
<evidence type="ECO:0000256" key="2">
    <source>
        <dbReference type="ARBA" id="ARBA00022448"/>
    </source>
</evidence>
<dbReference type="SUPFAM" id="SSF55856">
    <property type="entry name" value="Cytochrome b5-like heme/steroid binding domain"/>
    <property type="match status" value="1"/>
</dbReference>
<dbReference type="Gene3D" id="3.10.120.10">
    <property type="entry name" value="Cytochrome b5-like heme/steroid binding domain"/>
    <property type="match status" value="1"/>
</dbReference>
<dbReference type="PRINTS" id="PR00363">
    <property type="entry name" value="CYTOCHROMEB5"/>
</dbReference>
<dbReference type="GO" id="GO:0005789">
    <property type="term" value="C:endoplasmic reticulum membrane"/>
    <property type="evidence" value="ECO:0007669"/>
    <property type="project" value="UniProtKB-SubCell"/>
</dbReference>
<dbReference type="EnsemblMetazoa" id="HelroT164427">
    <property type="protein sequence ID" value="HelroP164427"/>
    <property type="gene ID" value="HelroG164427"/>
</dbReference>
<evidence type="ECO:0000256" key="12">
    <source>
        <dbReference type="ARBA" id="ARBA00038168"/>
    </source>
</evidence>
<evidence type="ECO:0000313" key="15">
    <source>
        <dbReference type="EMBL" id="ESN94566.1"/>
    </source>
</evidence>
<dbReference type="EMBL" id="AMQM01001661">
    <property type="status" value="NOT_ANNOTATED_CDS"/>
    <property type="molecule type" value="Genomic_DNA"/>
</dbReference>
<dbReference type="GO" id="GO:0020037">
    <property type="term" value="F:heme binding"/>
    <property type="evidence" value="ECO:0000318"/>
    <property type="project" value="GO_Central"/>
</dbReference>
<dbReference type="PROSITE" id="PS50255">
    <property type="entry name" value="CYTOCHROME_B5_2"/>
    <property type="match status" value="1"/>
</dbReference>
<evidence type="ECO:0000256" key="13">
    <source>
        <dbReference type="ARBA" id="ARBA00039806"/>
    </source>
</evidence>
<comment type="subcellular location">
    <subcellularLocation>
        <location evidence="1">Endoplasmic reticulum membrane</location>
        <topology evidence="1">Single-pass membrane protein</topology>
        <orientation evidence="1">Cytoplasmic side</orientation>
    </subcellularLocation>
    <subcellularLocation>
        <location evidence="11">Microsome membrane</location>
        <topology evidence="11">Single-pass membrane protein</topology>
        <orientation evidence="11">Cytoplasmic side</orientation>
    </subcellularLocation>
</comment>
<reference evidence="17" key="1">
    <citation type="submission" date="2012-12" db="EMBL/GenBank/DDBJ databases">
        <authorList>
            <person name="Hellsten U."/>
            <person name="Grimwood J."/>
            <person name="Chapman J.A."/>
            <person name="Shapiro H."/>
            <person name="Aerts A."/>
            <person name="Otillar R.P."/>
            <person name="Terry A.Y."/>
            <person name="Boore J.L."/>
            <person name="Simakov O."/>
            <person name="Marletaz F."/>
            <person name="Cho S.-J."/>
            <person name="Edsinger-Gonzales E."/>
            <person name="Havlak P."/>
            <person name="Kuo D.-H."/>
            <person name="Larsson T."/>
            <person name="Lv J."/>
            <person name="Arendt D."/>
            <person name="Savage R."/>
            <person name="Osoegawa K."/>
            <person name="de Jong P."/>
            <person name="Lindberg D.R."/>
            <person name="Seaver E.C."/>
            <person name="Weisblat D.A."/>
            <person name="Putnam N.H."/>
            <person name="Grigoriev I.V."/>
            <person name="Rokhsar D.S."/>
        </authorList>
    </citation>
    <scope>NUCLEOTIDE SEQUENCE</scope>
</reference>
<dbReference type="eggNOG" id="KOG0537">
    <property type="taxonomic scope" value="Eukaryota"/>
</dbReference>
<dbReference type="OMA" id="ECIEWKE"/>
<evidence type="ECO:0000256" key="3">
    <source>
        <dbReference type="ARBA" id="ARBA00022617"/>
    </source>
</evidence>
<dbReference type="SMART" id="SM01117">
    <property type="entry name" value="Cyt-b5"/>
    <property type="match status" value="1"/>
</dbReference>
<evidence type="ECO:0000256" key="4">
    <source>
        <dbReference type="ARBA" id="ARBA00022692"/>
    </source>
</evidence>
<keyword evidence="8" id="KW-0249">Electron transport</keyword>
<evidence type="ECO:0000313" key="17">
    <source>
        <dbReference type="Proteomes" id="UP000015101"/>
    </source>
</evidence>
<keyword evidence="17" id="KW-1185">Reference proteome</keyword>
<dbReference type="STRING" id="6412.T1EVE6"/>
<dbReference type="PANTHER" id="PTHR19359">
    <property type="entry name" value="CYTOCHROME B5"/>
    <property type="match status" value="1"/>
</dbReference>
<evidence type="ECO:0000256" key="7">
    <source>
        <dbReference type="ARBA" id="ARBA00022848"/>
    </source>
</evidence>
<evidence type="ECO:0000256" key="10">
    <source>
        <dbReference type="ARBA" id="ARBA00023136"/>
    </source>
</evidence>
<gene>
    <name evidence="16" type="primary">20200546</name>
    <name evidence="15" type="ORF">HELRODRAFT_164427</name>
</gene>
<dbReference type="InParanoid" id="T1EVE6"/>
<dbReference type="PANTHER" id="PTHR19359:SF150">
    <property type="entry name" value="CYTOCHROME B5"/>
    <property type="match status" value="1"/>
</dbReference>
<dbReference type="GO" id="GO:0046872">
    <property type="term" value="F:metal ion binding"/>
    <property type="evidence" value="ECO:0007669"/>
    <property type="project" value="UniProtKB-KW"/>
</dbReference>
<protein>
    <recommendedName>
        <fullName evidence="13">Cytochrome b5</fullName>
    </recommendedName>
</protein>
<evidence type="ECO:0000256" key="8">
    <source>
        <dbReference type="ARBA" id="ARBA00022982"/>
    </source>
</evidence>
<evidence type="ECO:0000256" key="5">
    <source>
        <dbReference type="ARBA" id="ARBA00022723"/>
    </source>
</evidence>
<keyword evidence="6" id="KW-0256">Endoplasmic reticulum</keyword>
<dbReference type="EMBL" id="KB097571">
    <property type="protein sequence ID" value="ESN94566.1"/>
    <property type="molecule type" value="Genomic_DNA"/>
</dbReference>
<name>T1EVE6_HELRO</name>
<dbReference type="AlphaFoldDB" id="T1EVE6"/>
<keyword evidence="7" id="KW-0492">Microsome</keyword>
<evidence type="ECO:0000256" key="6">
    <source>
        <dbReference type="ARBA" id="ARBA00022824"/>
    </source>
</evidence>
<dbReference type="RefSeq" id="XP_009027616.1">
    <property type="nucleotide sequence ID" value="XM_009029368.1"/>
</dbReference>
<dbReference type="Pfam" id="PF00173">
    <property type="entry name" value="Cyt-b5"/>
    <property type="match status" value="1"/>
</dbReference>
<keyword evidence="2" id="KW-0813">Transport</keyword>
<organism evidence="16 17">
    <name type="scientific">Helobdella robusta</name>
    <name type="common">Californian leech</name>
    <dbReference type="NCBI Taxonomy" id="6412"/>
    <lineage>
        <taxon>Eukaryota</taxon>
        <taxon>Metazoa</taxon>
        <taxon>Spiralia</taxon>
        <taxon>Lophotrochozoa</taxon>
        <taxon>Annelida</taxon>
        <taxon>Clitellata</taxon>
        <taxon>Hirudinea</taxon>
        <taxon>Rhynchobdellida</taxon>
        <taxon>Glossiphoniidae</taxon>
        <taxon>Helobdella</taxon>
    </lineage>
</organism>
<feature type="domain" description="Cytochrome b5 heme-binding" evidence="14">
    <location>
        <begin position="13"/>
        <end position="90"/>
    </location>
</feature>
<dbReference type="FunFam" id="3.10.120.10:FF:000007">
    <property type="entry name" value="Sulfite oxidase, mitochondrial"/>
    <property type="match status" value="1"/>
</dbReference>
<proteinExistence type="inferred from homology"/>
<dbReference type="Proteomes" id="UP000015101">
    <property type="component" value="Unassembled WGS sequence"/>
</dbReference>
<keyword evidence="9" id="KW-0408">Iron</keyword>
<dbReference type="HOGENOM" id="CLU_2136180_0_0_1"/>
<comment type="similarity">
    <text evidence="12">Belongs to the cytochrome b5 family.</text>
</comment>
<evidence type="ECO:0000256" key="9">
    <source>
        <dbReference type="ARBA" id="ARBA00023004"/>
    </source>
</evidence>
<dbReference type="GeneID" id="20200546"/>
<dbReference type="InterPro" id="IPR001199">
    <property type="entry name" value="Cyt_B5-like_heme/steroid-bd"/>
</dbReference>
<evidence type="ECO:0000256" key="1">
    <source>
        <dbReference type="ARBA" id="ARBA00004131"/>
    </source>
</evidence>
<dbReference type="InterPro" id="IPR050668">
    <property type="entry name" value="Cytochrome_b5"/>
</dbReference>
<dbReference type="KEGG" id="hro:HELRODRAFT_164427"/>
<keyword evidence="10" id="KW-0472">Membrane</keyword>
<reference evidence="16" key="3">
    <citation type="submission" date="2015-06" db="UniProtKB">
        <authorList>
            <consortium name="EnsemblMetazoa"/>
        </authorList>
    </citation>
    <scope>IDENTIFICATION</scope>
</reference>
<dbReference type="CTD" id="20200546"/>
<keyword evidence="4" id="KW-0812">Transmembrane</keyword>
<reference evidence="15 17" key="2">
    <citation type="journal article" date="2013" name="Nature">
        <title>Insights into bilaterian evolution from three spiralian genomes.</title>
        <authorList>
            <person name="Simakov O."/>
            <person name="Marletaz F."/>
            <person name="Cho S.J."/>
            <person name="Edsinger-Gonzales E."/>
            <person name="Havlak P."/>
            <person name="Hellsten U."/>
            <person name="Kuo D.H."/>
            <person name="Larsson T."/>
            <person name="Lv J."/>
            <person name="Arendt D."/>
            <person name="Savage R."/>
            <person name="Osoegawa K."/>
            <person name="de Jong P."/>
            <person name="Grimwood J."/>
            <person name="Chapman J.A."/>
            <person name="Shapiro H."/>
            <person name="Aerts A."/>
            <person name="Otillar R.P."/>
            <person name="Terry A.Y."/>
            <person name="Boore J.L."/>
            <person name="Grigoriev I.V."/>
            <person name="Lindberg D.R."/>
            <person name="Seaver E.C."/>
            <person name="Weisblat D.A."/>
            <person name="Putnam N.H."/>
            <person name="Rokhsar D.S."/>
        </authorList>
    </citation>
    <scope>NUCLEOTIDE SEQUENCE</scope>
</reference>